<evidence type="ECO:0000313" key="1">
    <source>
        <dbReference type="EMBL" id="KAK6182332.1"/>
    </source>
</evidence>
<dbReference type="EMBL" id="JAZGQO010000007">
    <property type="protein sequence ID" value="KAK6182332.1"/>
    <property type="molecule type" value="Genomic_DNA"/>
</dbReference>
<proteinExistence type="predicted"/>
<keyword evidence="2" id="KW-1185">Reference proteome</keyword>
<accession>A0AAN8JSJ1</accession>
<name>A0AAN8JSJ1_PATCE</name>
<organism evidence="1 2">
    <name type="scientific">Patella caerulea</name>
    <name type="common">Rayed Mediterranean limpet</name>
    <dbReference type="NCBI Taxonomy" id="87958"/>
    <lineage>
        <taxon>Eukaryota</taxon>
        <taxon>Metazoa</taxon>
        <taxon>Spiralia</taxon>
        <taxon>Lophotrochozoa</taxon>
        <taxon>Mollusca</taxon>
        <taxon>Gastropoda</taxon>
        <taxon>Patellogastropoda</taxon>
        <taxon>Patelloidea</taxon>
        <taxon>Patellidae</taxon>
        <taxon>Patella</taxon>
    </lineage>
</organism>
<reference evidence="1 2" key="1">
    <citation type="submission" date="2024-01" db="EMBL/GenBank/DDBJ databases">
        <title>The genome of the rayed Mediterranean limpet Patella caerulea (Linnaeus, 1758).</title>
        <authorList>
            <person name="Anh-Thu Weber A."/>
            <person name="Halstead-Nussloch G."/>
        </authorList>
    </citation>
    <scope>NUCLEOTIDE SEQUENCE [LARGE SCALE GENOMIC DNA]</scope>
    <source>
        <strain evidence="1">AATW-2023a</strain>
        <tissue evidence="1">Whole specimen</tissue>
    </source>
</reference>
<gene>
    <name evidence="1" type="ORF">SNE40_010042</name>
</gene>
<dbReference type="Proteomes" id="UP001347796">
    <property type="component" value="Unassembled WGS sequence"/>
</dbReference>
<comment type="caution">
    <text evidence="1">The sequence shown here is derived from an EMBL/GenBank/DDBJ whole genome shotgun (WGS) entry which is preliminary data.</text>
</comment>
<dbReference type="AlphaFoldDB" id="A0AAN8JSJ1"/>
<protein>
    <submittedName>
        <fullName evidence="1">Uncharacterized protein</fullName>
    </submittedName>
</protein>
<sequence length="117" mass="13443">MLIIERCQDIHPMNINKFKHLPQQEGELLFSKVSTNQIAYRSAYSKHKMLNVELSQAIGVMKLKAKFHHRDLISTKVILYQSINNLIAYPGQKCSSSSNLNIKAKVRRRLIVIKSHG</sequence>
<evidence type="ECO:0000313" key="2">
    <source>
        <dbReference type="Proteomes" id="UP001347796"/>
    </source>
</evidence>